<name>A0A329SHW9_9STRA</name>
<feature type="region of interest" description="Disordered" evidence="1">
    <location>
        <begin position="121"/>
        <end position="141"/>
    </location>
</feature>
<keyword evidence="4" id="KW-1185">Reference proteome</keyword>
<dbReference type="AlphaFoldDB" id="A0A329SHW9"/>
<dbReference type="EMBL" id="MJFZ01000147">
    <property type="protein sequence ID" value="RAW36161.1"/>
    <property type="molecule type" value="Genomic_DNA"/>
</dbReference>
<dbReference type="Proteomes" id="UP000760860">
    <property type="component" value="Unassembled WGS sequence"/>
</dbReference>
<dbReference type="STRING" id="29920.A0A329SHW9"/>
<sequence>MKIKPMTHVQYIYKLHMQLITLTADEMYEANTFQPAEGVPTDAAPVAPYTQVLEAESSGNLAKQSEEWRDHSGQRKRFQKNGKWAVNKTMLSCWNIWHKEFKNDTAIPDELKRRIRVRSMKNAWSPGKSPAKRRRVDAEQL</sequence>
<dbReference type="EMBL" id="RCMV01000745">
    <property type="protein sequence ID" value="KAG3213319.1"/>
    <property type="molecule type" value="Genomic_DNA"/>
</dbReference>
<gene>
    <name evidence="3" type="ORF">PC110_g7566</name>
    <name evidence="2" type="ORF">PC129_g15749</name>
</gene>
<evidence type="ECO:0000256" key="1">
    <source>
        <dbReference type="SAM" id="MobiDB-lite"/>
    </source>
</evidence>
<dbReference type="Proteomes" id="UP000251314">
    <property type="component" value="Unassembled WGS sequence"/>
</dbReference>
<evidence type="ECO:0000313" key="4">
    <source>
        <dbReference type="Proteomes" id="UP000251314"/>
    </source>
</evidence>
<evidence type="ECO:0000313" key="3">
    <source>
        <dbReference type="EMBL" id="RAW36161.1"/>
    </source>
</evidence>
<comment type="caution">
    <text evidence="3">The sequence shown here is derived from an EMBL/GenBank/DDBJ whole genome shotgun (WGS) entry which is preliminary data.</text>
</comment>
<organism evidence="3 4">
    <name type="scientific">Phytophthora cactorum</name>
    <dbReference type="NCBI Taxonomy" id="29920"/>
    <lineage>
        <taxon>Eukaryota</taxon>
        <taxon>Sar</taxon>
        <taxon>Stramenopiles</taxon>
        <taxon>Oomycota</taxon>
        <taxon>Peronosporomycetes</taxon>
        <taxon>Peronosporales</taxon>
        <taxon>Peronosporaceae</taxon>
        <taxon>Phytophthora</taxon>
    </lineage>
</organism>
<protein>
    <submittedName>
        <fullName evidence="3">Uncharacterized protein</fullName>
    </submittedName>
</protein>
<dbReference type="VEuPathDB" id="FungiDB:PC110_g7566"/>
<reference evidence="3 4" key="1">
    <citation type="submission" date="2018-01" db="EMBL/GenBank/DDBJ databases">
        <title>Draft genome of the strawberry crown rot pathogen Phytophthora cactorum.</title>
        <authorList>
            <person name="Armitage A.D."/>
            <person name="Lysoe E."/>
            <person name="Nellist C.F."/>
            <person name="Harrison R.J."/>
            <person name="Brurberg M.B."/>
        </authorList>
    </citation>
    <scope>NUCLEOTIDE SEQUENCE [LARGE SCALE GENOMIC DNA]</scope>
    <source>
        <strain evidence="3 4">10300</strain>
    </source>
</reference>
<reference evidence="2" key="2">
    <citation type="submission" date="2018-05" db="EMBL/GenBank/DDBJ databases">
        <title>Effector identification in a new, highly contiguous assembly of the strawberry crown rot pathogen Phytophthora cactorum.</title>
        <authorList>
            <person name="Armitage A.D."/>
            <person name="Nellist C.F."/>
            <person name="Bates H."/>
            <person name="Vickerstaff R.J."/>
            <person name="Harrison R.J."/>
        </authorList>
    </citation>
    <scope>NUCLEOTIDE SEQUENCE</scope>
    <source>
        <strain evidence="2">P421</strain>
    </source>
</reference>
<proteinExistence type="predicted"/>
<evidence type="ECO:0000313" key="2">
    <source>
        <dbReference type="EMBL" id="KAG3213319.1"/>
    </source>
</evidence>
<accession>A0A329SHW9</accession>
<dbReference type="OrthoDB" id="10361345at2759"/>